<dbReference type="GO" id="GO:0042981">
    <property type="term" value="P:regulation of apoptotic process"/>
    <property type="evidence" value="ECO:0007669"/>
    <property type="project" value="UniProtKB-ARBA"/>
</dbReference>
<keyword evidence="15" id="KW-0675">Receptor</keyword>
<dbReference type="GO" id="GO:0009653">
    <property type="term" value="P:anatomical structure morphogenesis"/>
    <property type="evidence" value="ECO:0007669"/>
    <property type="project" value="UniProtKB-ARBA"/>
</dbReference>
<dbReference type="InterPro" id="IPR016186">
    <property type="entry name" value="C-type_lectin-like/link_sf"/>
</dbReference>
<dbReference type="InterPro" id="IPR001231">
    <property type="entry name" value="CD44_antigen"/>
</dbReference>
<evidence type="ECO:0000256" key="8">
    <source>
        <dbReference type="ARBA" id="ARBA00022692"/>
    </source>
</evidence>
<feature type="region of interest" description="Disordered" evidence="26">
    <location>
        <begin position="645"/>
        <end position="682"/>
    </location>
</feature>
<feature type="compositionally biased region" description="Low complexity" evidence="26">
    <location>
        <begin position="566"/>
        <end position="580"/>
    </location>
</feature>
<evidence type="ECO:0000256" key="2">
    <source>
        <dbReference type="ARBA" id="ARBA00004251"/>
    </source>
</evidence>
<sequence length="1210" mass="131789">MATHRGPNCHFSPSAVFLETRSPKTTWPFRIVHRGDSSGTQSPLPERLFSNQDREWRLNRLSSLPSPSSITPLGGRGGVSFQILKITQELHWLGHLEASTEGPDRWLREPFGFSSDRVDVIGLCGSVLAAMASSEFHGQKAERAGGTARRQEVGVRFLSKWQEMNSSVESNPGHILEEILWVEQPTSRNVTGTACGLGPQPWANPESRGLLFVCPAGLPLGCEGQSRPEAAARVGLLIFMGIVGGAEVELERGSRPLLGKASEHGDLGIFPQGEGGSSISKGFSTKALQSSGSQGPALLRLMAQNQGTSDLQSRKILQEFNSSLLISSELVRHSFLVVGTCFVLGNEKPGVAWTAQNKSYAFLELCCGAIGGEHLRAPLSIMSYLSFELALMVLWDAGMNAEGSGQYRNLNITCRYAGVFHVEKNGRYSISRTEAADLCQAFNSTLPTMAQMEKALSIGFETCRYGFIEGHVVIPRIHPNSICAANNTGVYILTSNTSQYDTYCFNASAPPGEEDCSSVTDLPNAFEGPITITIVNRDGTRYSKKGEYRTNPEDINPSTQADEDVSSGSSSERSTSGGYSIFHTHLPTTRPTQDQGSPWVSDHSENTPTTSKENESLNQQARSPGLVCMVFSTIIVQELSSHNNENGCTDSNIISAGWEPTEENEDERDKHPSYSGSGIDDDEDFISSTRGLYRLHGQAKLRRPWLSSVEGWCFFTAVLLPAAASLAAVSERSHVLTPTDEGLRNNIFLITSIIIITVPTTPRIFRSPEENHDWLQWYPVHLNPDRSLQTTTRMTVTVYITIITTDVDRSGTSAYGENWSQEPHSPLIHQEHHDEEETQHSRSTTRAITSSTAEDTATQKEQWFENGWHGEHPQTPKEDSPSTAGTTGNGLKSKSPAHDSHPDQRMTTQSQEDSSWTYFFDPISHPMGQGHQTERWMDTDSSHSTTLQPSADPNTGLVEDLDRTGPLPMTTQQSHTQSFSTSHGSLEEDKDHAMTSTASSSNRNDGRGGKRSGNFSENSTTSVEGYTPHPPDTKEYSTLIPVTPAKTGSPGVTKVTVVGNSNSDVDGSFSEDQGSSDDHSGRSHTTHGTESPGYSRGSQGGGANTTSGPIRKPQIPEWLIILASLLALALILAVCIAVNSRRRCGQKKKLVINNGNGAVEDRKASGLNGEASKSQEMVHLVNKESSETQDQFMTADETRNLQNVDMKIGV</sequence>
<evidence type="ECO:0000256" key="26">
    <source>
        <dbReference type="SAM" id="MobiDB-lite"/>
    </source>
</evidence>
<dbReference type="InterPro" id="IPR016187">
    <property type="entry name" value="CTDL_fold"/>
</dbReference>
<dbReference type="InterPro" id="IPR043210">
    <property type="entry name" value="CD44_antigen-like"/>
</dbReference>
<dbReference type="GO" id="GO:0048731">
    <property type="term" value="P:system development"/>
    <property type="evidence" value="ECO:0007669"/>
    <property type="project" value="UniProtKB-ARBA"/>
</dbReference>
<dbReference type="GO" id="GO:0016323">
    <property type="term" value="C:basolateral plasma membrane"/>
    <property type="evidence" value="ECO:0007669"/>
    <property type="project" value="TreeGrafter"/>
</dbReference>
<dbReference type="EMBL" id="JACDTQ010002731">
    <property type="protein sequence ID" value="KAF5916274.1"/>
    <property type="molecule type" value="Genomic_DNA"/>
</dbReference>
<dbReference type="PRINTS" id="PR00658">
    <property type="entry name" value="CD44"/>
</dbReference>
<feature type="compositionally biased region" description="Basic and acidic residues" evidence="26">
    <location>
        <begin position="543"/>
        <end position="552"/>
    </location>
</feature>
<accession>A0A7J7EKX3</accession>
<organism evidence="29 30">
    <name type="scientific">Diceros bicornis minor</name>
    <name type="common">South-central black rhinoceros</name>
    <dbReference type="NCBI Taxonomy" id="77932"/>
    <lineage>
        <taxon>Eukaryota</taxon>
        <taxon>Metazoa</taxon>
        <taxon>Chordata</taxon>
        <taxon>Craniata</taxon>
        <taxon>Vertebrata</taxon>
        <taxon>Euteleostomi</taxon>
        <taxon>Mammalia</taxon>
        <taxon>Eutheria</taxon>
        <taxon>Laurasiatheria</taxon>
        <taxon>Perissodactyla</taxon>
        <taxon>Rhinocerotidae</taxon>
        <taxon>Diceros</taxon>
    </lineage>
</organism>
<dbReference type="PANTHER" id="PTHR10225:SF6">
    <property type="entry name" value="CD44 ANTIGEN"/>
    <property type="match status" value="1"/>
</dbReference>
<feature type="transmembrane region" description="Helical" evidence="27">
    <location>
        <begin position="1118"/>
        <end position="1139"/>
    </location>
</feature>
<evidence type="ECO:0000256" key="4">
    <source>
        <dbReference type="ARBA" id="ARBA00020474"/>
    </source>
</evidence>
<keyword evidence="5" id="KW-1003">Cell membrane</keyword>
<feature type="region of interest" description="Disordered" evidence="26">
    <location>
        <begin position="543"/>
        <end position="620"/>
    </location>
</feature>
<evidence type="ECO:0000256" key="20">
    <source>
        <dbReference type="ARBA" id="ARBA00031179"/>
    </source>
</evidence>
<dbReference type="FunFam" id="3.10.100.10:FF:000004">
    <property type="entry name" value="CD44 antigen isoform X2"/>
    <property type="match status" value="1"/>
</dbReference>
<feature type="compositionally biased region" description="Polar residues" evidence="26">
    <location>
        <begin position="881"/>
        <end position="892"/>
    </location>
</feature>
<evidence type="ECO:0000256" key="25">
    <source>
        <dbReference type="PROSITE-ProRule" id="PRU00323"/>
    </source>
</evidence>
<evidence type="ECO:0000256" key="10">
    <source>
        <dbReference type="ARBA" id="ARBA00022889"/>
    </source>
</evidence>
<evidence type="ECO:0000256" key="3">
    <source>
        <dbReference type="ARBA" id="ARBA00004613"/>
    </source>
</evidence>
<comment type="subcellular location">
    <subcellularLocation>
        <location evidence="2">Cell membrane</location>
        <topology evidence="2">Single-pass type I membrane protein</topology>
    </subcellularLocation>
    <subcellularLocation>
        <location evidence="1">Cell projection</location>
        <location evidence="1">Microvillus</location>
    </subcellularLocation>
    <subcellularLocation>
        <location evidence="3">Secreted</location>
    </subcellularLocation>
</comment>
<feature type="compositionally biased region" description="Basic and acidic residues" evidence="26">
    <location>
        <begin position="830"/>
        <end position="840"/>
    </location>
</feature>
<dbReference type="GO" id="GO:0070374">
    <property type="term" value="P:positive regulation of ERK1 and ERK2 cascade"/>
    <property type="evidence" value="ECO:0007669"/>
    <property type="project" value="TreeGrafter"/>
</dbReference>
<evidence type="ECO:0000256" key="14">
    <source>
        <dbReference type="ARBA" id="ARBA00023157"/>
    </source>
</evidence>
<dbReference type="GO" id="GO:0004896">
    <property type="term" value="F:cytokine receptor activity"/>
    <property type="evidence" value="ECO:0007669"/>
    <property type="project" value="TreeGrafter"/>
</dbReference>
<dbReference type="Proteomes" id="UP000551758">
    <property type="component" value="Unassembled WGS sequence"/>
</dbReference>
<evidence type="ECO:0000256" key="17">
    <source>
        <dbReference type="ARBA" id="ARBA00023273"/>
    </source>
</evidence>
<feature type="domain" description="Link" evidence="28">
    <location>
        <begin position="418"/>
        <end position="506"/>
    </location>
</feature>
<protein>
    <recommendedName>
        <fullName evidence="4">CD44 antigen</fullName>
    </recommendedName>
    <alternativeName>
        <fullName evidence="22">GP90 lymphocyte homing/adhesion receptor</fullName>
    </alternativeName>
    <alternativeName>
        <fullName evidence="21">HUTCH-I</fullName>
    </alternativeName>
    <alternativeName>
        <fullName evidence="23">Hermes antigen</fullName>
    </alternativeName>
    <alternativeName>
        <fullName evidence="20">Hyaluronate receptor</fullName>
    </alternativeName>
    <alternativeName>
        <fullName evidence="18">Phagocytic glycoprotein 1</fullName>
    </alternativeName>
    <alternativeName>
        <fullName evidence="19">Phagocytic glycoprotein I</fullName>
    </alternativeName>
</protein>
<evidence type="ECO:0000256" key="15">
    <source>
        <dbReference type="ARBA" id="ARBA00023170"/>
    </source>
</evidence>
<dbReference type="Pfam" id="PF00193">
    <property type="entry name" value="Xlink"/>
    <property type="match status" value="1"/>
</dbReference>
<feature type="compositionally biased region" description="Polar residues" evidence="26">
    <location>
        <begin position="1058"/>
        <end position="1073"/>
    </location>
</feature>
<feature type="compositionally biased region" description="Polar residues" evidence="26">
    <location>
        <begin position="905"/>
        <end position="917"/>
    </location>
</feature>
<proteinExistence type="predicted"/>
<evidence type="ECO:0000313" key="30">
    <source>
        <dbReference type="Proteomes" id="UP000551758"/>
    </source>
</evidence>
<keyword evidence="8 27" id="KW-0812">Transmembrane</keyword>
<keyword evidence="6" id="KW-0964">Secreted</keyword>
<evidence type="ECO:0000256" key="21">
    <source>
        <dbReference type="ARBA" id="ARBA00031823"/>
    </source>
</evidence>
<evidence type="ECO:0000256" key="5">
    <source>
        <dbReference type="ARBA" id="ARBA00022475"/>
    </source>
</evidence>
<feature type="compositionally biased region" description="Polar residues" evidence="26">
    <location>
        <begin position="1013"/>
        <end position="1024"/>
    </location>
</feature>
<dbReference type="GO" id="GO:0006954">
    <property type="term" value="P:inflammatory response"/>
    <property type="evidence" value="ECO:0007669"/>
    <property type="project" value="TreeGrafter"/>
</dbReference>
<keyword evidence="7" id="KW-0597">Phosphoprotein</keyword>
<evidence type="ECO:0000256" key="1">
    <source>
        <dbReference type="ARBA" id="ARBA00004105"/>
    </source>
</evidence>
<evidence type="ECO:0000313" key="29">
    <source>
        <dbReference type="EMBL" id="KAF5916274.1"/>
    </source>
</evidence>
<keyword evidence="9" id="KW-0732">Signal</keyword>
<evidence type="ECO:0000256" key="24">
    <source>
        <dbReference type="ARBA" id="ARBA00065352"/>
    </source>
</evidence>
<dbReference type="Gene3D" id="3.10.100.10">
    <property type="entry name" value="Mannose-Binding Protein A, subunit A"/>
    <property type="match status" value="1"/>
</dbReference>
<evidence type="ECO:0000256" key="18">
    <source>
        <dbReference type="ARBA" id="ARBA00029917"/>
    </source>
</evidence>
<gene>
    <name evidence="29" type="ORF">HPG69_007355</name>
</gene>
<evidence type="ECO:0000259" key="28">
    <source>
        <dbReference type="PROSITE" id="PS50963"/>
    </source>
</evidence>
<dbReference type="InterPro" id="IPR000538">
    <property type="entry name" value="Link_dom"/>
</dbReference>
<dbReference type="PROSITE" id="PS01241">
    <property type="entry name" value="LINK_1"/>
    <property type="match status" value="1"/>
</dbReference>
<evidence type="ECO:0000256" key="19">
    <source>
        <dbReference type="ARBA" id="ARBA00029928"/>
    </source>
</evidence>
<keyword evidence="13 27" id="KW-0472">Membrane</keyword>
<evidence type="ECO:0000256" key="22">
    <source>
        <dbReference type="ARBA" id="ARBA00032514"/>
    </source>
</evidence>
<evidence type="ECO:0000256" key="16">
    <source>
        <dbReference type="ARBA" id="ARBA00023180"/>
    </source>
</evidence>
<feature type="compositionally biased region" description="Polar residues" evidence="26">
    <location>
        <begin position="645"/>
        <end position="654"/>
    </location>
</feature>
<dbReference type="SMART" id="SM00445">
    <property type="entry name" value="LINK"/>
    <property type="match status" value="1"/>
</dbReference>
<evidence type="ECO:0000256" key="7">
    <source>
        <dbReference type="ARBA" id="ARBA00022553"/>
    </source>
</evidence>
<evidence type="ECO:0000256" key="12">
    <source>
        <dbReference type="ARBA" id="ARBA00022989"/>
    </source>
</evidence>
<reference evidence="29 30" key="1">
    <citation type="journal article" date="2020" name="Mol. Biol. Evol.">
        <title>Interspecific Gene Flow and the Evolution of Specialization in Black and White Rhinoceros.</title>
        <authorList>
            <person name="Moodley Y."/>
            <person name="Westbury M.V."/>
            <person name="Russo I.M."/>
            <person name="Gopalakrishnan S."/>
            <person name="Rakotoarivelo A."/>
            <person name="Olsen R.A."/>
            <person name="Prost S."/>
            <person name="Tunstall T."/>
            <person name="Ryder O.A."/>
            <person name="Dalen L."/>
            <person name="Bruford M.W."/>
        </authorList>
    </citation>
    <scope>NUCLEOTIDE SEQUENCE [LARGE SCALE GENOMIC DNA]</scope>
    <source>
        <strain evidence="29">SBR-YM</strain>
        <tissue evidence="29">Skin</tissue>
    </source>
</reference>
<dbReference type="SUPFAM" id="SSF56436">
    <property type="entry name" value="C-type lectin-like"/>
    <property type="match status" value="1"/>
</dbReference>
<keyword evidence="11" id="KW-0654">Proteoglycan</keyword>
<keyword evidence="30" id="KW-1185">Reference proteome</keyword>
<dbReference type="CDD" id="cd03516">
    <property type="entry name" value="Link_domain_CD44_like"/>
    <property type="match status" value="1"/>
</dbReference>
<dbReference type="PANTHER" id="PTHR10225">
    <property type="entry name" value="HYALURONAN RECEPTOR"/>
    <property type="match status" value="1"/>
</dbReference>
<feature type="compositionally biased region" description="Low complexity" evidence="26">
    <location>
        <begin position="970"/>
        <end position="983"/>
    </location>
</feature>
<dbReference type="AlphaFoldDB" id="A0A7J7EKX3"/>
<comment type="subunit">
    <text evidence="24">Interacts with PKN2. Interacts with TIAM1 and TIAM2. Interacts with HA, as well as other glycosaminoglycans, collagen, laminin, and fibronectin via its N-terminal segment. Interacts with UNC119. Interacts with PDPN (via extracellular domain); this interaction is required for PDPN-mediated directional migration and regulation of lamellipodia extension/stabilization during cell spreading and migration. Interacts with RDX, EZR and MSN. Interacts with EGFR. Interacts with CD74; this complex is essential for the MIF-induced signaling cascade that results in B cell survival.</text>
</comment>
<dbReference type="GO" id="GO:0035692">
    <property type="term" value="C:macrophage migration inhibitory factor receptor complex"/>
    <property type="evidence" value="ECO:0007669"/>
    <property type="project" value="TreeGrafter"/>
</dbReference>
<dbReference type="GO" id="GO:0007155">
    <property type="term" value="P:cell adhesion"/>
    <property type="evidence" value="ECO:0007669"/>
    <property type="project" value="UniProtKB-KW"/>
</dbReference>
<dbReference type="GO" id="GO:0009986">
    <property type="term" value="C:cell surface"/>
    <property type="evidence" value="ECO:0007669"/>
    <property type="project" value="UniProtKB-ARBA"/>
</dbReference>
<feature type="compositionally biased region" description="Basic and acidic residues" evidence="26">
    <location>
        <begin position="868"/>
        <end position="880"/>
    </location>
</feature>
<feature type="compositionally biased region" description="Basic and acidic residues" evidence="26">
    <location>
        <begin position="932"/>
        <end position="941"/>
    </location>
</feature>
<dbReference type="PROSITE" id="PS50963">
    <property type="entry name" value="LINK_2"/>
    <property type="match status" value="1"/>
</dbReference>
<feature type="compositionally biased region" description="Polar residues" evidence="26">
    <location>
        <begin position="606"/>
        <end position="620"/>
    </location>
</feature>
<evidence type="ECO:0000256" key="6">
    <source>
        <dbReference type="ARBA" id="ARBA00022525"/>
    </source>
</evidence>
<keyword evidence="17" id="KW-0966">Cell projection</keyword>
<dbReference type="GO" id="GO:0005540">
    <property type="term" value="F:hyaluronic acid binding"/>
    <property type="evidence" value="ECO:0007669"/>
    <property type="project" value="InterPro"/>
</dbReference>
<feature type="compositionally biased region" description="Polar residues" evidence="26">
    <location>
        <begin position="994"/>
        <end position="1003"/>
    </location>
</feature>
<evidence type="ECO:0000256" key="23">
    <source>
        <dbReference type="ARBA" id="ARBA00032917"/>
    </source>
</evidence>
<feature type="compositionally biased region" description="Polar residues" evidence="26">
    <location>
        <begin position="586"/>
        <end position="598"/>
    </location>
</feature>
<name>A0A7J7EKX3_DICBM</name>
<dbReference type="GO" id="GO:0005902">
    <property type="term" value="C:microvillus"/>
    <property type="evidence" value="ECO:0007669"/>
    <property type="project" value="UniProtKB-SubCell"/>
</dbReference>
<comment type="caution">
    <text evidence="29">The sequence shown here is derived from an EMBL/GenBank/DDBJ whole genome shotgun (WGS) entry which is preliminary data.</text>
</comment>
<comment type="caution">
    <text evidence="25">Lacks conserved residue(s) required for the propagation of feature annotation.</text>
</comment>
<keyword evidence="12 27" id="KW-1133">Transmembrane helix</keyword>
<evidence type="ECO:0000256" key="13">
    <source>
        <dbReference type="ARBA" id="ARBA00023136"/>
    </source>
</evidence>
<keyword evidence="10" id="KW-0130">Cell adhesion</keyword>
<evidence type="ECO:0000256" key="11">
    <source>
        <dbReference type="ARBA" id="ARBA00022974"/>
    </source>
</evidence>
<feature type="region of interest" description="Disordered" evidence="26">
    <location>
        <begin position="830"/>
        <end position="1110"/>
    </location>
</feature>
<feature type="compositionally biased region" description="Low complexity" evidence="26">
    <location>
        <begin position="841"/>
        <end position="853"/>
    </location>
</feature>
<evidence type="ECO:0000256" key="9">
    <source>
        <dbReference type="ARBA" id="ARBA00022729"/>
    </source>
</evidence>
<keyword evidence="16" id="KW-0325">Glycoprotein</keyword>
<dbReference type="GO" id="GO:0005576">
    <property type="term" value="C:extracellular region"/>
    <property type="evidence" value="ECO:0007669"/>
    <property type="project" value="UniProtKB-SubCell"/>
</dbReference>
<dbReference type="PRINTS" id="PR01265">
    <property type="entry name" value="LINKMODULE"/>
</dbReference>
<evidence type="ECO:0000256" key="27">
    <source>
        <dbReference type="SAM" id="Phobius"/>
    </source>
</evidence>
<keyword evidence="14" id="KW-1015">Disulfide bond</keyword>
<feature type="compositionally biased region" description="Polar residues" evidence="26">
    <location>
        <begin position="942"/>
        <end position="953"/>
    </location>
</feature>